<dbReference type="InterPro" id="IPR007889">
    <property type="entry name" value="HTH_Psq"/>
</dbReference>
<dbReference type="GO" id="GO:0003677">
    <property type="term" value="F:DNA binding"/>
    <property type="evidence" value="ECO:0007669"/>
    <property type="project" value="InterPro"/>
</dbReference>
<dbReference type="CDD" id="cd18315">
    <property type="entry name" value="BTB_POZ_BAB-like"/>
    <property type="match status" value="1"/>
</dbReference>
<dbReference type="InterPro" id="IPR000210">
    <property type="entry name" value="BTB/POZ_dom"/>
</dbReference>
<proteinExistence type="predicted"/>
<dbReference type="GO" id="GO:0005634">
    <property type="term" value="C:nucleus"/>
    <property type="evidence" value="ECO:0007669"/>
    <property type="project" value="UniProtKB-SubCell"/>
</dbReference>
<protein>
    <submittedName>
        <fullName evidence="6">Transcription factor Ken-like</fullName>
    </submittedName>
</protein>
<dbReference type="GeneID" id="117653779"/>
<dbReference type="Pfam" id="PF00651">
    <property type="entry name" value="BTB"/>
    <property type="match status" value="1"/>
</dbReference>
<evidence type="ECO:0000259" key="4">
    <source>
        <dbReference type="PROSITE" id="PS50097"/>
    </source>
</evidence>
<dbReference type="PANTHER" id="PTHR23110">
    <property type="entry name" value="BTB DOMAIN TRANSCRIPTION FACTOR"/>
    <property type="match status" value="1"/>
</dbReference>
<dbReference type="FunCoup" id="A0A6P9ABN9">
    <property type="interactions" value="220"/>
</dbReference>
<gene>
    <name evidence="6" type="primary">LOC117653779</name>
</gene>
<dbReference type="Proteomes" id="UP000515158">
    <property type="component" value="Unplaced"/>
</dbReference>
<dbReference type="SUPFAM" id="SSF54695">
    <property type="entry name" value="POZ domain"/>
    <property type="match status" value="1"/>
</dbReference>
<feature type="region of interest" description="Disordered" evidence="3">
    <location>
        <begin position="141"/>
        <end position="224"/>
    </location>
</feature>
<sequence length="521" mass="58316">MNFVMDTIESDTVKPDNFCLKWSDYQSHVLSVLVQLLEAESMVDVTLCTSNGYKLHAHKIVLCAASPYFEGIFSDSAESHPILILSEVNPEALRCILDFVYHGELNVQAAQLTEVLQVAAALQIRGLMEVCDQLPQLVPSQDEDFTDSSKNSLPNTCSKTMTEAPYSSGTDAQTTSDFDYENTASIQEEREEHCVEQAQNGKKQKTQDSCSTNNSTLKENSNNDCQNWSIDTDASFENDQIQEHKRRRRRESCRKEYSEEQLAAALKDLKSGQLLRETATIHNIPRSTLYVRAKAEGIPITVTRQEHSGENVNAAVEAVNRGASFHQASEMYQIPKTVLWRRVRAAGGSTGRMCSKRQSYGPSHWQAAVQALQDGQNLSKVSAEFHIPKTTLFREKERLVQAGKLPWTSLKKRDPQLHSTKNSRLKEAVAACQEGKMSQTVASITYQVPKTTIWRRLQRGLSQNSDDPVKTVRSVEVSNAVVNNACDTLPEQAQYSFIESNNHLPVTYIVEEDFSSASLII</sequence>
<dbReference type="InterPro" id="IPR051095">
    <property type="entry name" value="Dros_DevTransReg"/>
</dbReference>
<evidence type="ECO:0000313" key="5">
    <source>
        <dbReference type="Proteomes" id="UP000515158"/>
    </source>
</evidence>
<dbReference type="OrthoDB" id="6482909at2759"/>
<evidence type="ECO:0000256" key="2">
    <source>
        <dbReference type="ARBA" id="ARBA00023242"/>
    </source>
</evidence>
<dbReference type="KEGG" id="tpal:117653779"/>
<evidence type="ECO:0000313" key="6">
    <source>
        <dbReference type="RefSeq" id="XP_034255562.1"/>
    </source>
</evidence>
<keyword evidence="5" id="KW-1185">Reference proteome</keyword>
<dbReference type="PROSITE" id="PS50097">
    <property type="entry name" value="BTB"/>
    <property type="match status" value="1"/>
</dbReference>
<feature type="domain" description="BTB" evidence="4">
    <location>
        <begin position="43"/>
        <end position="109"/>
    </location>
</feature>
<keyword evidence="2" id="KW-0539">Nucleus</keyword>
<name>A0A6P9ABN9_THRPL</name>
<dbReference type="InParanoid" id="A0A6P9ABN9"/>
<dbReference type="Pfam" id="PF05225">
    <property type="entry name" value="HTH_psq"/>
    <property type="match status" value="3"/>
</dbReference>
<accession>A0A6P9ABN9</accession>
<dbReference type="RefSeq" id="XP_034255562.1">
    <property type="nucleotide sequence ID" value="XM_034399671.1"/>
</dbReference>
<reference evidence="6" key="1">
    <citation type="submission" date="2025-08" db="UniProtKB">
        <authorList>
            <consortium name="RefSeq"/>
        </authorList>
    </citation>
    <scope>IDENTIFICATION</scope>
    <source>
        <tissue evidence="6">Total insect</tissue>
    </source>
</reference>
<dbReference type="SMART" id="SM00225">
    <property type="entry name" value="BTB"/>
    <property type="match status" value="1"/>
</dbReference>
<dbReference type="AlphaFoldDB" id="A0A6P9ABN9"/>
<organism evidence="6">
    <name type="scientific">Thrips palmi</name>
    <name type="common">Melon thrips</name>
    <dbReference type="NCBI Taxonomy" id="161013"/>
    <lineage>
        <taxon>Eukaryota</taxon>
        <taxon>Metazoa</taxon>
        <taxon>Ecdysozoa</taxon>
        <taxon>Arthropoda</taxon>
        <taxon>Hexapoda</taxon>
        <taxon>Insecta</taxon>
        <taxon>Pterygota</taxon>
        <taxon>Neoptera</taxon>
        <taxon>Paraneoptera</taxon>
        <taxon>Thysanoptera</taxon>
        <taxon>Terebrantia</taxon>
        <taxon>Thripoidea</taxon>
        <taxon>Thripidae</taxon>
        <taxon>Thrips</taxon>
    </lineage>
</organism>
<dbReference type="GO" id="GO:0006357">
    <property type="term" value="P:regulation of transcription by RNA polymerase II"/>
    <property type="evidence" value="ECO:0007669"/>
    <property type="project" value="TreeGrafter"/>
</dbReference>
<dbReference type="InterPro" id="IPR011333">
    <property type="entry name" value="SKP1/BTB/POZ_sf"/>
</dbReference>
<evidence type="ECO:0000256" key="3">
    <source>
        <dbReference type="SAM" id="MobiDB-lite"/>
    </source>
</evidence>
<dbReference type="InterPro" id="IPR009057">
    <property type="entry name" value="Homeodomain-like_sf"/>
</dbReference>
<dbReference type="SUPFAM" id="SSF46689">
    <property type="entry name" value="Homeodomain-like"/>
    <property type="match status" value="4"/>
</dbReference>
<feature type="compositionally biased region" description="Polar residues" evidence="3">
    <location>
        <begin position="148"/>
        <end position="186"/>
    </location>
</feature>
<evidence type="ECO:0000256" key="1">
    <source>
        <dbReference type="ARBA" id="ARBA00004123"/>
    </source>
</evidence>
<comment type="subcellular location">
    <subcellularLocation>
        <location evidence="1">Nucleus</location>
    </subcellularLocation>
</comment>
<feature type="compositionally biased region" description="Polar residues" evidence="3">
    <location>
        <begin position="197"/>
        <end position="224"/>
    </location>
</feature>
<dbReference type="Gene3D" id="1.10.10.60">
    <property type="entry name" value="Homeodomain-like"/>
    <property type="match status" value="3"/>
</dbReference>
<dbReference type="Gene3D" id="3.30.710.10">
    <property type="entry name" value="Potassium Channel Kv1.1, Chain A"/>
    <property type="match status" value="1"/>
</dbReference>
<dbReference type="PANTHER" id="PTHR23110:SF104">
    <property type="entry name" value="MATERNAL GENE REQUIRED FOR MEIOSIS, ISOFORM H"/>
    <property type="match status" value="1"/>
</dbReference>